<dbReference type="InParanoid" id="A0A0N1IFA2"/>
<dbReference type="Pfam" id="PF09809">
    <property type="entry name" value="MRP-L27"/>
    <property type="match status" value="1"/>
</dbReference>
<dbReference type="KEGG" id="pmac:106710244"/>
<dbReference type="InterPro" id="IPR019189">
    <property type="entry name" value="Ribosomal_mL41"/>
</dbReference>
<keyword evidence="8" id="KW-1185">Reference proteome</keyword>
<protein>
    <submittedName>
        <fullName evidence="7">39S ribosomal protein L41, mitochondrial</fullName>
    </submittedName>
</protein>
<evidence type="ECO:0000313" key="7">
    <source>
        <dbReference type="EMBL" id="KPJ15609.1"/>
    </source>
</evidence>
<evidence type="ECO:0000313" key="8">
    <source>
        <dbReference type="Proteomes" id="UP000053240"/>
    </source>
</evidence>
<reference evidence="7 8" key="1">
    <citation type="journal article" date="2015" name="Nat. Commun.">
        <title>Outbred genome sequencing and CRISPR/Cas9 gene editing in butterflies.</title>
        <authorList>
            <person name="Li X."/>
            <person name="Fan D."/>
            <person name="Zhang W."/>
            <person name="Liu G."/>
            <person name="Zhang L."/>
            <person name="Zhao L."/>
            <person name="Fang X."/>
            <person name="Chen L."/>
            <person name="Dong Y."/>
            <person name="Chen Y."/>
            <person name="Ding Y."/>
            <person name="Zhao R."/>
            <person name="Feng M."/>
            <person name="Zhu Y."/>
            <person name="Feng Y."/>
            <person name="Jiang X."/>
            <person name="Zhu D."/>
            <person name="Xiang H."/>
            <person name="Feng X."/>
            <person name="Li S."/>
            <person name="Wang J."/>
            <person name="Zhang G."/>
            <person name="Kronforst M.R."/>
            <person name="Wang W."/>
        </authorList>
    </citation>
    <scope>NUCLEOTIDE SEQUENCE [LARGE SCALE GENOMIC DNA]</scope>
    <source>
        <strain evidence="7">Ya'a_city_454_Pm</strain>
        <tissue evidence="7">Whole body</tissue>
    </source>
</reference>
<dbReference type="AlphaFoldDB" id="A0A0N1IFA2"/>
<evidence type="ECO:0000256" key="6">
    <source>
        <dbReference type="ARBA" id="ARBA00023274"/>
    </source>
</evidence>
<keyword evidence="6" id="KW-0687">Ribonucleoprotein</keyword>
<evidence type="ECO:0000256" key="5">
    <source>
        <dbReference type="ARBA" id="ARBA00023128"/>
    </source>
</evidence>
<evidence type="ECO:0000256" key="3">
    <source>
        <dbReference type="ARBA" id="ARBA00022946"/>
    </source>
</evidence>
<comment type="subcellular location">
    <subcellularLocation>
        <location evidence="1">Mitochondrion</location>
    </subcellularLocation>
</comment>
<dbReference type="Proteomes" id="UP000053240">
    <property type="component" value="Unassembled WGS sequence"/>
</dbReference>
<dbReference type="OrthoDB" id="408933at2759"/>
<proteinExistence type="inferred from homology"/>
<dbReference type="PANTHER" id="PTHR21338">
    <property type="entry name" value="MITOCHONDRIAL RIBOSOMAL PROTEIN L41"/>
    <property type="match status" value="1"/>
</dbReference>
<dbReference type="STRING" id="76193.A0A0N1IFA2"/>
<dbReference type="GO" id="GO:0003735">
    <property type="term" value="F:structural constituent of ribosome"/>
    <property type="evidence" value="ECO:0007669"/>
    <property type="project" value="InterPro"/>
</dbReference>
<keyword evidence="5" id="KW-0496">Mitochondrion</keyword>
<name>A0A0N1IFA2_PAPMA</name>
<evidence type="ECO:0000256" key="1">
    <source>
        <dbReference type="ARBA" id="ARBA00004173"/>
    </source>
</evidence>
<dbReference type="FunCoup" id="A0A0N1IFA2">
    <property type="interactions" value="36"/>
</dbReference>
<gene>
    <name evidence="7" type="ORF">RR48_04826</name>
</gene>
<comment type="similarity">
    <text evidence="2">Belongs to the mitochondrion-specific ribosomal protein mL41 family.</text>
</comment>
<evidence type="ECO:0000256" key="4">
    <source>
        <dbReference type="ARBA" id="ARBA00022980"/>
    </source>
</evidence>
<sequence>MIKPSALINLVSKRGICLTAAREGKRNFRKFVIPNKRGSRIHKEQQKSANRELEIDKRGVRDVGYYLNGKFVKVPEMIPEIIVPDLTDFKLKPYVSYKAEDVIQSEFTAEHLFNSIYSKKIAKDFKEGKLDADGQPLEPSEEEKLQADEAVMRAKRTGSDIF</sequence>
<dbReference type="EMBL" id="KQ460366">
    <property type="protein sequence ID" value="KPJ15609.1"/>
    <property type="molecule type" value="Genomic_DNA"/>
</dbReference>
<dbReference type="PANTHER" id="PTHR21338:SF0">
    <property type="entry name" value="LARGE RIBOSOMAL SUBUNIT PROTEIN ML41"/>
    <property type="match status" value="1"/>
</dbReference>
<dbReference type="GO" id="GO:0005762">
    <property type="term" value="C:mitochondrial large ribosomal subunit"/>
    <property type="evidence" value="ECO:0007669"/>
    <property type="project" value="InterPro"/>
</dbReference>
<accession>A0A0N1IFA2</accession>
<organism evidence="7 8">
    <name type="scientific">Papilio machaon</name>
    <name type="common">Old World swallowtail butterfly</name>
    <dbReference type="NCBI Taxonomy" id="76193"/>
    <lineage>
        <taxon>Eukaryota</taxon>
        <taxon>Metazoa</taxon>
        <taxon>Ecdysozoa</taxon>
        <taxon>Arthropoda</taxon>
        <taxon>Hexapoda</taxon>
        <taxon>Insecta</taxon>
        <taxon>Pterygota</taxon>
        <taxon>Neoptera</taxon>
        <taxon>Endopterygota</taxon>
        <taxon>Lepidoptera</taxon>
        <taxon>Glossata</taxon>
        <taxon>Ditrysia</taxon>
        <taxon>Papilionoidea</taxon>
        <taxon>Papilionidae</taxon>
        <taxon>Papilioninae</taxon>
        <taxon>Papilio</taxon>
    </lineage>
</organism>
<keyword evidence="3" id="KW-0809">Transit peptide</keyword>
<evidence type="ECO:0000256" key="2">
    <source>
        <dbReference type="ARBA" id="ARBA00010152"/>
    </source>
</evidence>
<dbReference type="GO" id="GO:0006412">
    <property type="term" value="P:translation"/>
    <property type="evidence" value="ECO:0007669"/>
    <property type="project" value="TreeGrafter"/>
</dbReference>
<keyword evidence="4 7" id="KW-0689">Ribosomal protein</keyword>